<comment type="caution">
    <text evidence="1">The sequence shown here is derived from an EMBL/GenBank/DDBJ whole genome shotgun (WGS) entry which is preliminary data.</text>
</comment>
<feature type="non-terminal residue" evidence="1">
    <location>
        <position position="1"/>
    </location>
</feature>
<accession>A0A8S3CVM3</accession>
<dbReference type="EMBL" id="CAJOBI010188365">
    <property type="protein sequence ID" value="CAF4952694.1"/>
    <property type="molecule type" value="Genomic_DNA"/>
</dbReference>
<evidence type="ECO:0000313" key="2">
    <source>
        <dbReference type="Proteomes" id="UP000676336"/>
    </source>
</evidence>
<name>A0A8S3CVM3_9BILA</name>
<protein>
    <submittedName>
        <fullName evidence="1">Uncharacterized protein</fullName>
    </submittedName>
</protein>
<dbReference type="AlphaFoldDB" id="A0A8S3CVM3"/>
<sequence length="31" mass="3427">AAYTAFGCELYATALKAKTLNDRLKLNPKLQ</sequence>
<dbReference type="Proteomes" id="UP000676336">
    <property type="component" value="Unassembled WGS sequence"/>
</dbReference>
<proteinExistence type="predicted"/>
<reference evidence="1" key="1">
    <citation type="submission" date="2021-02" db="EMBL/GenBank/DDBJ databases">
        <authorList>
            <person name="Nowell W R."/>
        </authorList>
    </citation>
    <scope>NUCLEOTIDE SEQUENCE</scope>
</reference>
<evidence type="ECO:0000313" key="1">
    <source>
        <dbReference type="EMBL" id="CAF4952694.1"/>
    </source>
</evidence>
<gene>
    <name evidence="1" type="ORF">SMN809_LOCUS54202</name>
</gene>
<organism evidence="1 2">
    <name type="scientific">Rotaria magnacalcarata</name>
    <dbReference type="NCBI Taxonomy" id="392030"/>
    <lineage>
        <taxon>Eukaryota</taxon>
        <taxon>Metazoa</taxon>
        <taxon>Spiralia</taxon>
        <taxon>Gnathifera</taxon>
        <taxon>Rotifera</taxon>
        <taxon>Eurotatoria</taxon>
        <taxon>Bdelloidea</taxon>
        <taxon>Philodinida</taxon>
        <taxon>Philodinidae</taxon>
        <taxon>Rotaria</taxon>
    </lineage>
</organism>